<dbReference type="InterPro" id="IPR029063">
    <property type="entry name" value="SAM-dependent_MTases_sf"/>
</dbReference>
<dbReference type="GO" id="GO:0008168">
    <property type="term" value="F:methyltransferase activity"/>
    <property type="evidence" value="ECO:0007669"/>
    <property type="project" value="UniProtKB-KW"/>
</dbReference>
<evidence type="ECO:0000259" key="3">
    <source>
        <dbReference type="Pfam" id="PF13649"/>
    </source>
</evidence>
<evidence type="ECO:0000256" key="2">
    <source>
        <dbReference type="ARBA" id="ARBA00022679"/>
    </source>
</evidence>
<evidence type="ECO:0000313" key="4">
    <source>
        <dbReference type="EMBL" id="OIJ91680.1"/>
    </source>
</evidence>
<evidence type="ECO:0000313" key="5">
    <source>
        <dbReference type="Proteomes" id="UP000179935"/>
    </source>
</evidence>
<dbReference type="InterPro" id="IPR041698">
    <property type="entry name" value="Methyltransf_25"/>
</dbReference>
<keyword evidence="1 4" id="KW-0489">Methyltransferase</keyword>
<evidence type="ECO:0000256" key="1">
    <source>
        <dbReference type="ARBA" id="ARBA00022603"/>
    </source>
</evidence>
<dbReference type="PANTHER" id="PTHR44942">
    <property type="entry name" value="METHYLTRANSF_11 DOMAIN-CONTAINING PROTEIN"/>
    <property type="match status" value="1"/>
</dbReference>
<reference evidence="4 5" key="1">
    <citation type="submission" date="2016-10" db="EMBL/GenBank/DDBJ databases">
        <title>Genome sequence of Streptomyces sp. MUSC 93.</title>
        <authorList>
            <person name="Lee L.-H."/>
            <person name="Ser H.-L."/>
            <person name="Law J.W.-F."/>
        </authorList>
    </citation>
    <scope>NUCLEOTIDE SEQUENCE [LARGE SCALE GENOMIC DNA]</scope>
    <source>
        <strain evidence="4 5">MUSC 93</strain>
    </source>
</reference>
<keyword evidence="2 4" id="KW-0808">Transferase</keyword>
<dbReference type="Proteomes" id="UP000179935">
    <property type="component" value="Unassembled WGS sequence"/>
</dbReference>
<proteinExistence type="predicted"/>
<dbReference type="SUPFAM" id="SSF53335">
    <property type="entry name" value="S-adenosyl-L-methionine-dependent methyltransferases"/>
    <property type="match status" value="1"/>
</dbReference>
<sequence>MSYQPDELFTSTAPYYAKYRAGYPPQLFTHLADWLGLDCTQNALDLGTGTGAIAIPLSEHVREITAVDPDPGMLNEGRKLASARGITNIAWRLGDSHHLDQLNLGPLHLVTLGQAFHWTERDVLLSALDNLITPDGAVVVVGGPTPGAIEPPAWLQVVDEVRSRYLGRERRAGSGTYAHPKEGHQEVLARSPFSHIEVARWDRVITRDLDQVVGLQFSYSYSSPAQFGDKKAAFEEDLRRALTEFSPEGGFDELVRTEAIIATRPQ</sequence>
<dbReference type="Pfam" id="PF13649">
    <property type="entry name" value="Methyltransf_25"/>
    <property type="match status" value="1"/>
</dbReference>
<dbReference type="CDD" id="cd02440">
    <property type="entry name" value="AdoMet_MTases"/>
    <property type="match status" value="1"/>
</dbReference>
<dbReference type="STRING" id="1428652.BIV24_15620"/>
<dbReference type="Gene3D" id="3.40.50.150">
    <property type="entry name" value="Vaccinia Virus protein VP39"/>
    <property type="match status" value="1"/>
</dbReference>
<keyword evidence="5" id="KW-1185">Reference proteome</keyword>
<name>A0A1S2PDE0_9ACTN</name>
<accession>A0A1S2PDE0</accession>
<dbReference type="EMBL" id="MLYP01000040">
    <property type="protein sequence ID" value="OIJ91680.1"/>
    <property type="molecule type" value="Genomic_DNA"/>
</dbReference>
<dbReference type="OrthoDB" id="9797252at2"/>
<dbReference type="AlphaFoldDB" id="A0A1S2PDE0"/>
<gene>
    <name evidence="4" type="ORF">BIV24_15620</name>
</gene>
<feature type="domain" description="Methyltransferase" evidence="3">
    <location>
        <begin position="44"/>
        <end position="135"/>
    </location>
</feature>
<dbReference type="GO" id="GO:0032259">
    <property type="term" value="P:methylation"/>
    <property type="evidence" value="ECO:0007669"/>
    <property type="project" value="UniProtKB-KW"/>
</dbReference>
<comment type="caution">
    <text evidence="4">The sequence shown here is derived from an EMBL/GenBank/DDBJ whole genome shotgun (WGS) entry which is preliminary data.</text>
</comment>
<dbReference type="PANTHER" id="PTHR44942:SF4">
    <property type="entry name" value="METHYLTRANSFERASE TYPE 11 DOMAIN-CONTAINING PROTEIN"/>
    <property type="match status" value="1"/>
</dbReference>
<dbReference type="RefSeq" id="WP_071366902.1">
    <property type="nucleotide sequence ID" value="NZ_MLYP01000040.1"/>
</dbReference>
<dbReference type="InterPro" id="IPR051052">
    <property type="entry name" value="Diverse_substrate_MTase"/>
</dbReference>
<organism evidence="4 5">
    <name type="scientific">Streptomyces colonosanans</name>
    <dbReference type="NCBI Taxonomy" id="1428652"/>
    <lineage>
        <taxon>Bacteria</taxon>
        <taxon>Bacillati</taxon>
        <taxon>Actinomycetota</taxon>
        <taxon>Actinomycetes</taxon>
        <taxon>Kitasatosporales</taxon>
        <taxon>Streptomycetaceae</taxon>
        <taxon>Streptomyces</taxon>
    </lineage>
</organism>
<protein>
    <submittedName>
        <fullName evidence="4">Methyltransferase</fullName>
    </submittedName>
</protein>